<reference evidence="2" key="1">
    <citation type="journal article" date="2023" name="Mol. Phylogenet. Evol.">
        <title>Genome-scale phylogeny and comparative genomics of the fungal order Sordariales.</title>
        <authorList>
            <person name="Hensen N."/>
            <person name="Bonometti L."/>
            <person name="Westerberg I."/>
            <person name="Brannstrom I.O."/>
            <person name="Guillou S."/>
            <person name="Cros-Aarteil S."/>
            <person name="Calhoun S."/>
            <person name="Haridas S."/>
            <person name="Kuo A."/>
            <person name="Mondo S."/>
            <person name="Pangilinan J."/>
            <person name="Riley R."/>
            <person name="LaButti K."/>
            <person name="Andreopoulos B."/>
            <person name="Lipzen A."/>
            <person name="Chen C."/>
            <person name="Yan M."/>
            <person name="Daum C."/>
            <person name="Ng V."/>
            <person name="Clum A."/>
            <person name="Steindorff A."/>
            <person name="Ohm R.A."/>
            <person name="Martin F."/>
            <person name="Silar P."/>
            <person name="Natvig D.O."/>
            <person name="Lalanne C."/>
            <person name="Gautier V."/>
            <person name="Ament-Velasquez S.L."/>
            <person name="Kruys A."/>
            <person name="Hutchinson M.I."/>
            <person name="Powell A.J."/>
            <person name="Barry K."/>
            <person name="Miller A.N."/>
            <person name="Grigoriev I.V."/>
            <person name="Debuchy R."/>
            <person name="Gladieux P."/>
            <person name="Hiltunen Thoren M."/>
            <person name="Johannesson H."/>
        </authorList>
    </citation>
    <scope>NUCLEOTIDE SEQUENCE</scope>
    <source>
        <strain evidence="2">PSN293</strain>
    </source>
</reference>
<gene>
    <name evidence="2" type="ORF">QBC37DRAFT_487839</name>
</gene>
<dbReference type="AlphaFoldDB" id="A0AAN7B103"/>
<feature type="signal peptide" evidence="1">
    <location>
        <begin position="1"/>
        <end position="20"/>
    </location>
</feature>
<keyword evidence="3" id="KW-1185">Reference proteome</keyword>
<dbReference type="Proteomes" id="UP001301769">
    <property type="component" value="Unassembled WGS sequence"/>
</dbReference>
<dbReference type="SUPFAM" id="SSF55486">
    <property type="entry name" value="Metalloproteases ('zincins'), catalytic domain"/>
    <property type="match status" value="1"/>
</dbReference>
<dbReference type="EMBL" id="MU858336">
    <property type="protein sequence ID" value="KAK4206933.1"/>
    <property type="molecule type" value="Genomic_DNA"/>
</dbReference>
<evidence type="ECO:0000256" key="1">
    <source>
        <dbReference type="SAM" id="SignalP"/>
    </source>
</evidence>
<accession>A0AAN7B103</accession>
<organism evidence="2 3">
    <name type="scientific">Rhypophila decipiens</name>
    <dbReference type="NCBI Taxonomy" id="261697"/>
    <lineage>
        <taxon>Eukaryota</taxon>
        <taxon>Fungi</taxon>
        <taxon>Dikarya</taxon>
        <taxon>Ascomycota</taxon>
        <taxon>Pezizomycotina</taxon>
        <taxon>Sordariomycetes</taxon>
        <taxon>Sordariomycetidae</taxon>
        <taxon>Sordariales</taxon>
        <taxon>Naviculisporaceae</taxon>
        <taxon>Rhypophila</taxon>
    </lineage>
</organism>
<comment type="caution">
    <text evidence="2">The sequence shown here is derived from an EMBL/GenBank/DDBJ whole genome shotgun (WGS) entry which is preliminary data.</text>
</comment>
<proteinExistence type="predicted"/>
<reference evidence="2" key="2">
    <citation type="submission" date="2023-05" db="EMBL/GenBank/DDBJ databases">
        <authorList>
            <consortium name="Lawrence Berkeley National Laboratory"/>
            <person name="Steindorff A."/>
            <person name="Hensen N."/>
            <person name="Bonometti L."/>
            <person name="Westerberg I."/>
            <person name="Brannstrom I.O."/>
            <person name="Guillou S."/>
            <person name="Cros-Aarteil S."/>
            <person name="Calhoun S."/>
            <person name="Haridas S."/>
            <person name="Kuo A."/>
            <person name="Mondo S."/>
            <person name="Pangilinan J."/>
            <person name="Riley R."/>
            <person name="Labutti K."/>
            <person name="Andreopoulos B."/>
            <person name="Lipzen A."/>
            <person name="Chen C."/>
            <person name="Yanf M."/>
            <person name="Daum C."/>
            <person name="Ng V."/>
            <person name="Clum A."/>
            <person name="Ohm R."/>
            <person name="Martin F."/>
            <person name="Silar P."/>
            <person name="Natvig D."/>
            <person name="Lalanne C."/>
            <person name="Gautier V."/>
            <person name="Ament-Velasquez S.L."/>
            <person name="Kruys A."/>
            <person name="Hutchinson M.I."/>
            <person name="Powell A.J."/>
            <person name="Barry K."/>
            <person name="Miller A.N."/>
            <person name="Grigoriev I.V."/>
            <person name="Debuchy R."/>
            <person name="Gladieux P."/>
            <person name="Thoren M.H."/>
            <person name="Johannesson H."/>
        </authorList>
    </citation>
    <scope>NUCLEOTIDE SEQUENCE</scope>
    <source>
        <strain evidence="2">PSN293</strain>
    </source>
</reference>
<name>A0AAN7B103_9PEZI</name>
<evidence type="ECO:0000313" key="3">
    <source>
        <dbReference type="Proteomes" id="UP001301769"/>
    </source>
</evidence>
<keyword evidence="1" id="KW-0732">Signal</keyword>
<feature type="chain" id="PRO_5042929268" evidence="1">
    <location>
        <begin position="21"/>
        <end position="317"/>
    </location>
</feature>
<evidence type="ECO:0000313" key="2">
    <source>
        <dbReference type="EMBL" id="KAK4206933.1"/>
    </source>
</evidence>
<sequence length="317" mass="35170">MFFSKPTLAAAAALLGLASAQNPSKPNINPAFNRGRIETDLRNNLRPHQSNWDYWGAGWIPQGCRDIAGWKNLNPNDFTVFNVHYDDCGEAWTFCRHKNAGASEIDMIDIFGRLPVRMRSYIRHFMATPGLNDGAAAFIYQNGDVVFEDRPQLATFVHEVSHSLDFNGLKQYGSPFSSTGIWKDNFWADKASVSDYSKTNWVEHFAEVGVIGVYDKVVPGGIGTIQPSWNDVFHQYATYQGYLGDKILPGGTCRDRFANSAPVTKSGKRKMIRAEAALLGEKPVVEFSKGSNITIIEVDPAMEGKILDTVPNTQILA</sequence>
<protein>
    <submittedName>
        <fullName evidence="2">Metallopeptidase, catalytic domain protein</fullName>
    </submittedName>
</protein>